<dbReference type="InterPro" id="IPR011545">
    <property type="entry name" value="DEAD/DEAH_box_helicase_dom"/>
</dbReference>
<evidence type="ECO:0000313" key="5">
    <source>
        <dbReference type="EMBL" id="SBV28300.1"/>
    </source>
</evidence>
<dbReference type="Pfam" id="PF00271">
    <property type="entry name" value="Helicase_C"/>
    <property type="match status" value="1"/>
</dbReference>
<feature type="region of interest" description="Disordered" evidence="3">
    <location>
        <begin position="148"/>
        <end position="167"/>
    </location>
</feature>
<dbReference type="EMBL" id="LT598496">
    <property type="protein sequence ID" value="SBV28300.1"/>
    <property type="molecule type" value="Genomic_DNA"/>
</dbReference>
<dbReference type="InterPro" id="IPR014001">
    <property type="entry name" value="Helicase_ATP-bd"/>
</dbReference>
<dbReference type="Proteomes" id="UP000199393">
    <property type="component" value="Chromosome I"/>
</dbReference>
<dbReference type="SMART" id="SM00490">
    <property type="entry name" value="HELICc"/>
    <property type="match status" value="1"/>
</dbReference>
<dbReference type="InterPro" id="IPR027417">
    <property type="entry name" value="P-loop_NTPase"/>
</dbReference>
<dbReference type="GO" id="GO:0006289">
    <property type="term" value="P:nucleotide-excision repair"/>
    <property type="evidence" value="ECO:0007669"/>
    <property type="project" value="TreeGrafter"/>
</dbReference>
<evidence type="ECO:0000313" key="6">
    <source>
        <dbReference type="Proteomes" id="UP000199393"/>
    </source>
</evidence>
<dbReference type="RefSeq" id="WP_172836460.1">
    <property type="nucleotide sequence ID" value="NZ_JBHRWG010000004.1"/>
</dbReference>
<feature type="domain" description="Helicase ATP-binding" evidence="4">
    <location>
        <begin position="105"/>
        <end position="385"/>
    </location>
</feature>
<keyword evidence="2" id="KW-0067">ATP-binding</keyword>
<name>A0A1C3N6V8_9ACTN</name>
<dbReference type="PANTHER" id="PTHR47957">
    <property type="entry name" value="ATP-DEPENDENT HELICASE HRQ1"/>
    <property type="match status" value="1"/>
</dbReference>
<evidence type="ECO:0000256" key="1">
    <source>
        <dbReference type="ARBA" id="ARBA00022741"/>
    </source>
</evidence>
<dbReference type="PATRIC" id="fig|307121.4.peg.3921"/>
<dbReference type="Gene3D" id="3.40.50.300">
    <property type="entry name" value="P-loop containing nucleotide triphosphate hydrolases"/>
    <property type="match status" value="2"/>
</dbReference>
<keyword evidence="5" id="KW-0347">Helicase</keyword>
<organism evidence="5 6">
    <name type="scientific">Micromonospora krabiensis</name>
    <dbReference type="NCBI Taxonomy" id="307121"/>
    <lineage>
        <taxon>Bacteria</taxon>
        <taxon>Bacillati</taxon>
        <taxon>Actinomycetota</taxon>
        <taxon>Actinomycetes</taxon>
        <taxon>Micromonosporales</taxon>
        <taxon>Micromonosporaceae</taxon>
        <taxon>Micromonospora</taxon>
    </lineage>
</organism>
<dbReference type="SMART" id="SM00487">
    <property type="entry name" value="DEXDc"/>
    <property type="match status" value="1"/>
</dbReference>
<evidence type="ECO:0000256" key="2">
    <source>
        <dbReference type="ARBA" id="ARBA00022840"/>
    </source>
</evidence>
<dbReference type="GO" id="GO:0003676">
    <property type="term" value="F:nucleic acid binding"/>
    <property type="evidence" value="ECO:0007669"/>
    <property type="project" value="InterPro"/>
</dbReference>
<accession>A0A1C3N6V8</accession>
<proteinExistence type="predicted"/>
<keyword evidence="1" id="KW-0547">Nucleotide-binding</keyword>
<dbReference type="SUPFAM" id="SSF52540">
    <property type="entry name" value="P-loop containing nucleoside triphosphate hydrolases"/>
    <property type="match status" value="2"/>
</dbReference>
<dbReference type="GO" id="GO:0005524">
    <property type="term" value="F:ATP binding"/>
    <property type="evidence" value="ECO:0007669"/>
    <property type="project" value="UniProtKB-KW"/>
</dbReference>
<dbReference type="PANTHER" id="PTHR47957:SF3">
    <property type="entry name" value="ATP-DEPENDENT HELICASE HRQ1"/>
    <property type="match status" value="1"/>
</dbReference>
<protein>
    <submittedName>
        <fullName evidence="5">Helicase conserved C-terminal domain-containing protein</fullName>
    </submittedName>
</protein>
<dbReference type="GO" id="GO:0043138">
    <property type="term" value="F:3'-5' DNA helicase activity"/>
    <property type="evidence" value="ECO:0007669"/>
    <property type="project" value="TreeGrafter"/>
</dbReference>
<sequence>MTGPASLDALATFDALRDALFRYYDTPFGLKDERLVRERRALLDRDGGAWRRPLIEMRPEYAVAPHDIAASATAAGAVPELAAFAECGLIPPGRPLYRHQEQALHSGLTAGRNTVVTAGTGSGKTEAFVLPILASLLAESRAWSGTPAPHRPWWETPGAPFVPQRQGETGRPAAVRALVMYPMNALVDDQLVRLRRAMDSVPARAWLDSHRNGHRFYFGRYTGQTPVTGAPGNTAALEELREDLLQTSRRGAAIRLEKDRAFIPQLDGAEMRSRWDMLDAPPDILITNYSMLNVMLLRERDAVFFDSTRQWLQDDPSARFTLVIDELHTYRGTAGTEVAYLLRNLRHRLGLSDEPERIRVLAASASLDPARDAGFLEEFFALPRDSFDFVPGELVRPTAAQINVSAHASRLTRLTGQEAPEECAAALAETGAGDAFAAACLSNPDGTPAASPVAQETPLLARRLFPACEPTQQDAALRGLLAGLRAAGTLPGSKLPRIRAHLMFRNVPGIWACTNAGCTAVDDDARDGRTVGRLYAQPATRCHCGSRVLELLYCQTCGDVLLGGFAPEDELSKRSIDTFLLADVPDLSKLPDQVVLNPTAANYIVYWPRTGPLETDRRWTADGGTVTYEYRRSHLDPATGRLSNGERGSTGWSFHISAAGPRRSMATVGADRLQPFPTRCPSCGDDWEIRRDRNGALPLTDRRRQRSPIRTMRTGFEKINQVLITQMAGHLPVEERKSIIFSDSRQDAAKLAAGIGLRHYQDLLRLLLYRRVTQPAASGGDLELARRHYQEGPRDADTWAAVARLRQRNAASFQSLCDIWERAPHADPTSEPALRSDLAAAPSVEDLARDLARDLLAMGINPGGPKASLQADRNDQPWTALYQWTGQDPVQASNLSANQQALLDDIQQELRQEMLEGLFSGAGRDFESLGLGWLALQEDTEDIDLAPDSARAVARASLRVLAQMRRFTGLRDGSIQPPARLRKFWEAAARELRSTTAAVEQVVRAAWGDAVVEYVIRPERVTLRPPGKGAWRCQSCRRQHLARGIGVCTGCQRRLPIEPEPVSHEDDYYTWKAANEQGMFRLACAELTGQTGRVESQARQARFQGIFLGGTGEPPLPYGIDLLSVTTTMEAGVDIGDLSAVVMANMPPTRFNYQQRVGRAGRRGAPVAVALTVCRGRSHDEYYFDRPDLITNEPTPAPYLALDRPEIFRRVLAAEVLRMAFASLGPALVANQVLSDLTNNSHGQFGPATDWQRARHHVVGWIEQNRHSVDAAARALAARCHGDVTRFDTGAWMPALLDRISDVAAQDSGHPDLSQRLAESGVLPMFGFPSRVRYLHLRKPTRSYPWPPPATIDRDVAIAVSQFAPMSEVVRDGWVYPAVGVCAFDPVMPRPRAVAEPLATPRFVGICKTCSHLEQLAERPDPTSGPDTCPRCGALQPAYRPTELREPLGFRAGYRRDFDGNFTWSPRTMAARAHATLADLRHHAEGAAVAYSGPGTRYTVNDNGGRMFDLTPVSGSWLGYLSPDAVNGNLVRNENASGDPIQVALGAVQATDFLFAGIAPGCRFPGLRLTLDQGLQQPSGAPDETAGRRAAWYSLAFLLRAAAASYLDIQPQELSAGIYTGTDDDGQPVTYAFLADTLENGAGFSTHLGTPGTFTPFLHHVEHRLTEFEAPGHAAACTGSCYRCLRDYSNMAYHTLLDWRLARDLFGLLRARQLAPNGETEGRALAAWATTYRAQVLDGVPVPTAVFSHPAHGRIAIIAKHPLEAYDTESASDRLTYAATAARDIVPELDAIVAADSYALDRAPGYLMGALARISS</sequence>
<dbReference type="Pfam" id="PF00270">
    <property type="entry name" value="DEAD"/>
    <property type="match status" value="1"/>
</dbReference>
<dbReference type="GO" id="GO:0036297">
    <property type="term" value="P:interstrand cross-link repair"/>
    <property type="evidence" value="ECO:0007669"/>
    <property type="project" value="TreeGrafter"/>
</dbReference>
<keyword evidence="6" id="KW-1185">Reference proteome</keyword>
<evidence type="ECO:0000256" key="3">
    <source>
        <dbReference type="SAM" id="MobiDB-lite"/>
    </source>
</evidence>
<reference evidence="6" key="1">
    <citation type="submission" date="2016-06" db="EMBL/GenBank/DDBJ databases">
        <authorList>
            <person name="Varghese N."/>
        </authorList>
    </citation>
    <scope>NUCLEOTIDE SEQUENCE [LARGE SCALE GENOMIC DNA]</scope>
    <source>
        <strain evidence="6">DSM 45344</strain>
    </source>
</reference>
<keyword evidence="5" id="KW-0378">Hydrolase</keyword>
<dbReference type="PROSITE" id="PS51192">
    <property type="entry name" value="HELICASE_ATP_BIND_1"/>
    <property type="match status" value="1"/>
</dbReference>
<dbReference type="STRING" id="307121.GA0070620_3840"/>
<gene>
    <name evidence="5" type="ORF">GA0070620_3840</name>
</gene>
<dbReference type="InterPro" id="IPR001650">
    <property type="entry name" value="Helicase_C-like"/>
</dbReference>
<evidence type="ECO:0000259" key="4">
    <source>
        <dbReference type="PROSITE" id="PS51192"/>
    </source>
</evidence>